<evidence type="ECO:0000256" key="3">
    <source>
        <dbReference type="ARBA" id="ARBA00022676"/>
    </source>
</evidence>
<proteinExistence type="inferred from homology"/>
<evidence type="ECO:0000259" key="6">
    <source>
        <dbReference type="Pfam" id="PF03016"/>
    </source>
</evidence>
<keyword evidence="4" id="KW-0812">Transmembrane</keyword>
<keyword evidence="8" id="KW-1185">Reference proteome</keyword>
<evidence type="ECO:0000256" key="4">
    <source>
        <dbReference type="ARBA" id="ARBA00022968"/>
    </source>
</evidence>
<dbReference type="Pfam" id="PF03016">
    <property type="entry name" value="Exostosin_GT47"/>
    <property type="match status" value="1"/>
</dbReference>
<dbReference type="PANTHER" id="PTHR11062:SF207">
    <property type="entry name" value="OS07G0188700 PROTEIN"/>
    <property type="match status" value="1"/>
</dbReference>
<feature type="domain" description="Exostosin GT47" evidence="6">
    <location>
        <begin position="3"/>
        <end position="169"/>
    </location>
</feature>
<accession>A0AAD9ZMD5</accession>
<comment type="subcellular location">
    <subcellularLocation>
        <location evidence="1">Golgi apparatus membrane</location>
        <topology evidence="1">Single-pass type II membrane protein</topology>
    </subcellularLocation>
</comment>
<dbReference type="PANTHER" id="PTHR11062">
    <property type="entry name" value="EXOSTOSIN HEPARAN SULFATE GLYCOSYLTRANSFERASE -RELATED"/>
    <property type="match status" value="1"/>
</dbReference>
<protein>
    <recommendedName>
        <fullName evidence="6">Exostosin GT47 domain-containing protein</fullName>
    </recommendedName>
</protein>
<comment type="similarity">
    <text evidence="2">Belongs to the glycosyltransferase 47 family.</text>
</comment>
<gene>
    <name evidence="7" type="ORF">Dsin_031871</name>
</gene>
<keyword evidence="4" id="KW-0735">Signal-anchor</keyword>
<dbReference type="GO" id="GO:0016757">
    <property type="term" value="F:glycosyltransferase activity"/>
    <property type="evidence" value="ECO:0007669"/>
    <property type="project" value="UniProtKB-KW"/>
</dbReference>
<reference evidence="7" key="1">
    <citation type="journal article" date="2023" name="Plant J.">
        <title>Genome sequences and population genomics provide insights into the demographic history, inbreeding, and mutation load of two 'living fossil' tree species of Dipteronia.</title>
        <authorList>
            <person name="Feng Y."/>
            <person name="Comes H.P."/>
            <person name="Chen J."/>
            <person name="Zhu S."/>
            <person name="Lu R."/>
            <person name="Zhang X."/>
            <person name="Li P."/>
            <person name="Qiu J."/>
            <person name="Olsen K.M."/>
            <person name="Qiu Y."/>
        </authorList>
    </citation>
    <scope>NUCLEOTIDE SEQUENCE</scope>
    <source>
        <strain evidence="7">NBL</strain>
    </source>
</reference>
<evidence type="ECO:0000256" key="1">
    <source>
        <dbReference type="ARBA" id="ARBA00004323"/>
    </source>
</evidence>
<name>A0AAD9ZMD5_9ROSI</name>
<dbReference type="InterPro" id="IPR004263">
    <property type="entry name" value="Exostosin"/>
</dbReference>
<evidence type="ECO:0000256" key="2">
    <source>
        <dbReference type="ARBA" id="ARBA00010271"/>
    </source>
</evidence>
<dbReference type="InterPro" id="IPR040911">
    <property type="entry name" value="Exostosin_GT47"/>
</dbReference>
<dbReference type="Proteomes" id="UP001281410">
    <property type="component" value="Unassembled WGS sequence"/>
</dbReference>
<comment type="caution">
    <text evidence="7">The sequence shown here is derived from an EMBL/GenBank/DDBJ whole genome shotgun (WGS) entry which is preliminary data.</text>
</comment>
<sequence>MLACHDWGPQTSKYVPNLFNKSIRVLCNANTSEGFNPSKDVTLPGLYLRTGKLRGLLGGLSPFHRLILAFFADGEHGYIRSLLFHHLKNNQDRDIQIYEYLPKGVSYKSMMRKSKFCLCPSGYEVGSPRIVEAIYAGCVPVIIKDGYVPPFSDVLNWKTFSVKVEVKEIYLI</sequence>
<keyword evidence="3" id="KW-0328">Glycosyltransferase</keyword>
<keyword evidence="3" id="KW-0808">Transferase</keyword>
<evidence type="ECO:0000313" key="7">
    <source>
        <dbReference type="EMBL" id="KAK3184585.1"/>
    </source>
</evidence>
<keyword evidence="5" id="KW-0333">Golgi apparatus</keyword>
<organism evidence="7 8">
    <name type="scientific">Dipteronia sinensis</name>
    <dbReference type="NCBI Taxonomy" id="43782"/>
    <lineage>
        <taxon>Eukaryota</taxon>
        <taxon>Viridiplantae</taxon>
        <taxon>Streptophyta</taxon>
        <taxon>Embryophyta</taxon>
        <taxon>Tracheophyta</taxon>
        <taxon>Spermatophyta</taxon>
        <taxon>Magnoliopsida</taxon>
        <taxon>eudicotyledons</taxon>
        <taxon>Gunneridae</taxon>
        <taxon>Pentapetalae</taxon>
        <taxon>rosids</taxon>
        <taxon>malvids</taxon>
        <taxon>Sapindales</taxon>
        <taxon>Sapindaceae</taxon>
        <taxon>Hippocastanoideae</taxon>
        <taxon>Acereae</taxon>
        <taxon>Dipteronia</taxon>
    </lineage>
</organism>
<dbReference type="EMBL" id="JANJYJ010000010">
    <property type="protein sequence ID" value="KAK3184585.1"/>
    <property type="molecule type" value="Genomic_DNA"/>
</dbReference>
<dbReference type="AlphaFoldDB" id="A0AAD9ZMD5"/>
<evidence type="ECO:0000313" key="8">
    <source>
        <dbReference type="Proteomes" id="UP001281410"/>
    </source>
</evidence>
<evidence type="ECO:0000256" key="5">
    <source>
        <dbReference type="ARBA" id="ARBA00023034"/>
    </source>
</evidence>
<dbReference type="GO" id="GO:0000139">
    <property type="term" value="C:Golgi membrane"/>
    <property type="evidence" value="ECO:0007669"/>
    <property type="project" value="UniProtKB-SubCell"/>
</dbReference>